<keyword evidence="3" id="KW-0325">Glycoprotein</keyword>
<dbReference type="InterPro" id="IPR036179">
    <property type="entry name" value="Ig-like_dom_sf"/>
</dbReference>
<proteinExistence type="predicted"/>
<evidence type="ECO:0000256" key="5">
    <source>
        <dbReference type="SAM" id="Phobius"/>
    </source>
</evidence>
<keyword evidence="1" id="KW-0732">Signal</keyword>
<dbReference type="GeneTree" id="ENSGT01100000263479"/>
<sequence>MSPPGLTKGAGVLPDSPLNAAVGETVMFSTTLTPPETPFLTVRWRFGEKVILDYNTTSGNIPHPEYEGRITLFISTGSLELRNVTPNDSGQYIVIIITGAGQIQDGNTELGVHGEDISFVVFYLGGDEDTSVRLSCSSYGSSLSFLWLNGSSQLTAGDRVQLSDGGANVTINVTRYDQGTFRCRVFNLVILHSHFLLLLTLHAVGPENINLTISPSLEHYDEGSKIRLTCSSESRPAAQFMWFLNGTMLTATEPELSLVNFQENQSGNYYCQALNDKTLRSIQSQPAAVSVLSASVTSETNLSIEGNSFKLSCDAGGSMISREWKKDGVKLTPDDHLSLQENNRVLTFNSLSRKDTGVYLCNVTNPVSQEEAEYKMVVYYGPENVQIKGPSDIDLKTTLTLTCSAESVPASYTWMLNSTKIHNSAVYTKDNTEPSDGGNYICEVKNFVTGRTSSALHGLSVTGLPGLSVGAISGIVILCLAASSAGAGGGYYIYKKK</sequence>
<feature type="transmembrane region" description="Helical" evidence="5">
    <location>
        <begin position="469"/>
        <end position="494"/>
    </location>
</feature>
<accession>A0AAQ4PWG2</accession>
<evidence type="ECO:0000256" key="3">
    <source>
        <dbReference type="ARBA" id="ARBA00023180"/>
    </source>
</evidence>
<dbReference type="SUPFAM" id="SSF48726">
    <property type="entry name" value="Immunoglobulin"/>
    <property type="match status" value="5"/>
</dbReference>
<dbReference type="Ensembl" id="ENSGACT00000068719.1">
    <property type="protein sequence ID" value="ENSGACP00000043062.1"/>
    <property type="gene ID" value="ENSGACG00000033399.1"/>
</dbReference>
<dbReference type="InterPro" id="IPR007110">
    <property type="entry name" value="Ig-like_dom"/>
</dbReference>
<dbReference type="Proteomes" id="UP000007635">
    <property type="component" value="Chromosome XX"/>
</dbReference>
<dbReference type="SMART" id="SM00408">
    <property type="entry name" value="IGc2"/>
    <property type="match status" value="4"/>
</dbReference>
<dbReference type="SMART" id="SM00409">
    <property type="entry name" value="IG"/>
    <property type="match status" value="5"/>
</dbReference>
<feature type="domain" description="Ig-like" evidence="6">
    <location>
        <begin position="286"/>
        <end position="378"/>
    </location>
</feature>
<dbReference type="InterPro" id="IPR052598">
    <property type="entry name" value="IgSF_CEA-related"/>
</dbReference>
<keyword evidence="8" id="KW-1185">Reference proteome</keyword>
<reference evidence="7" key="2">
    <citation type="submission" date="2025-08" db="UniProtKB">
        <authorList>
            <consortium name="Ensembl"/>
        </authorList>
    </citation>
    <scope>IDENTIFICATION</scope>
</reference>
<evidence type="ECO:0000313" key="8">
    <source>
        <dbReference type="Proteomes" id="UP000007635"/>
    </source>
</evidence>
<feature type="domain" description="Ig-like" evidence="6">
    <location>
        <begin position="206"/>
        <end position="283"/>
    </location>
</feature>
<feature type="domain" description="Ig-like" evidence="6">
    <location>
        <begin position="382"/>
        <end position="462"/>
    </location>
</feature>
<reference evidence="7 8" key="1">
    <citation type="journal article" date="2021" name="G3 (Bethesda)">
        <title>Improved contiguity of the threespine stickleback genome using long-read sequencing.</title>
        <authorList>
            <person name="Nath S."/>
            <person name="Shaw D.E."/>
            <person name="White M.A."/>
        </authorList>
    </citation>
    <scope>NUCLEOTIDE SEQUENCE [LARGE SCALE GENOMIC DNA]</scope>
    <source>
        <strain evidence="7 8">Lake Benthic</strain>
    </source>
</reference>
<name>A0AAQ4PWG2_GASAC</name>
<keyword evidence="5" id="KW-0472">Membrane</keyword>
<evidence type="ECO:0000259" key="6">
    <source>
        <dbReference type="PROSITE" id="PS50835"/>
    </source>
</evidence>
<dbReference type="Pfam" id="PF00047">
    <property type="entry name" value="ig"/>
    <property type="match status" value="1"/>
</dbReference>
<dbReference type="Pfam" id="PF13895">
    <property type="entry name" value="Ig_2"/>
    <property type="match status" value="2"/>
</dbReference>
<keyword evidence="5" id="KW-1133">Transmembrane helix</keyword>
<organism evidence="7 8">
    <name type="scientific">Gasterosteus aculeatus aculeatus</name>
    <name type="common">three-spined stickleback</name>
    <dbReference type="NCBI Taxonomy" id="481459"/>
    <lineage>
        <taxon>Eukaryota</taxon>
        <taxon>Metazoa</taxon>
        <taxon>Chordata</taxon>
        <taxon>Craniata</taxon>
        <taxon>Vertebrata</taxon>
        <taxon>Euteleostomi</taxon>
        <taxon>Actinopterygii</taxon>
        <taxon>Neopterygii</taxon>
        <taxon>Teleostei</taxon>
        <taxon>Neoteleostei</taxon>
        <taxon>Acanthomorphata</taxon>
        <taxon>Eupercaria</taxon>
        <taxon>Perciformes</taxon>
        <taxon>Cottioidei</taxon>
        <taxon>Gasterosteales</taxon>
        <taxon>Gasterosteidae</taxon>
        <taxon>Gasterosteus</taxon>
    </lineage>
</organism>
<dbReference type="InterPro" id="IPR003599">
    <property type="entry name" value="Ig_sub"/>
</dbReference>
<keyword evidence="2" id="KW-1015">Disulfide bond</keyword>
<feature type="domain" description="Ig-like" evidence="6">
    <location>
        <begin position="128"/>
        <end position="185"/>
    </location>
</feature>
<evidence type="ECO:0000313" key="7">
    <source>
        <dbReference type="Ensembl" id="ENSGACP00000043062.1"/>
    </source>
</evidence>
<dbReference type="Pfam" id="PF07679">
    <property type="entry name" value="I-set"/>
    <property type="match status" value="1"/>
</dbReference>
<reference evidence="7" key="3">
    <citation type="submission" date="2025-09" db="UniProtKB">
        <authorList>
            <consortium name="Ensembl"/>
        </authorList>
    </citation>
    <scope>IDENTIFICATION</scope>
</reference>
<dbReference type="InterPro" id="IPR013151">
    <property type="entry name" value="Immunoglobulin_dom"/>
</dbReference>
<dbReference type="CDD" id="cd00096">
    <property type="entry name" value="Ig"/>
    <property type="match status" value="1"/>
</dbReference>
<keyword evidence="4" id="KW-0393">Immunoglobulin domain</keyword>
<keyword evidence="5" id="KW-0812">Transmembrane</keyword>
<dbReference type="AlphaFoldDB" id="A0AAQ4PWG2"/>
<dbReference type="Gene3D" id="2.60.40.10">
    <property type="entry name" value="Immunoglobulins"/>
    <property type="match status" value="5"/>
</dbReference>
<dbReference type="PANTHER" id="PTHR44337:SF20">
    <property type="entry name" value="CARCINOEMBRYONIC ANTIGEN-RELATED CELL ADHESION MOLECULE 5-RELATED"/>
    <property type="match status" value="1"/>
</dbReference>
<protein>
    <recommendedName>
        <fullName evidence="6">Ig-like domain-containing protein</fullName>
    </recommendedName>
</protein>
<dbReference type="PANTHER" id="PTHR44337">
    <property type="entry name" value="CARCINOEMBRYONIC ANTIGEN-RELATED CELL ADHESION MOLECULE 8"/>
    <property type="match status" value="1"/>
</dbReference>
<evidence type="ECO:0000256" key="2">
    <source>
        <dbReference type="ARBA" id="ARBA00023157"/>
    </source>
</evidence>
<dbReference type="PROSITE" id="PS50835">
    <property type="entry name" value="IG_LIKE"/>
    <property type="match status" value="4"/>
</dbReference>
<evidence type="ECO:0000256" key="4">
    <source>
        <dbReference type="ARBA" id="ARBA00023319"/>
    </source>
</evidence>
<dbReference type="InterPro" id="IPR003598">
    <property type="entry name" value="Ig_sub2"/>
</dbReference>
<dbReference type="InterPro" id="IPR013783">
    <property type="entry name" value="Ig-like_fold"/>
</dbReference>
<dbReference type="InterPro" id="IPR013098">
    <property type="entry name" value="Ig_I-set"/>
</dbReference>
<evidence type="ECO:0000256" key="1">
    <source>
        <dbReference type="ARBA" id="ARBA00022729"/>
    </source>
</evidence>